<comment type="caution">
    <text evidence="1">The sequence shown here is derived from an EMBL/GenBank/DDBJ whole genome shotgun (WGS) entry which is preliminary data.</text>
</comment>
<organism evidence="1 2">
    <name type="scientific">Lactobacillus amylovorus subsp. animalium</name>
    <dbReference type="NCBI Taxonomy" id="3378536"/>
    <lineage>
        <taxon>Bacteria</taxon>
        <taxon>Bacillati</taxon>
        <taxon>Bacillota</taxon>
        <taxon>Bacilli</taxon>
        <taxon>Lactobacillales</taxon>
        <taxon>Lactobacillaceae</taxon>
        <taxon>Lactobacillus</taxon>
    </lineage>
</organism>
<reference evidence="2" key="2">
    <citation type="submission" date="2024-01" db="EMBL/GenBank/DDBJ databases">
        <title>Draft genome sequence of Lactobacillus amylovorus strain TKL145.</title>
        <authorList>
            <person name="Tohno M."/>
            <person name="Tanizawa Y."/>
        </authorList>
    </citation>
    <scope>NUCLEOTIDE SEQUENCE [LARGE SCALE GENOMIC DNA]</scope>
    <source>
        <strain evidence="2">TKL145</strain>
    </source>
</reference>
<name>A0ABC9VKW7_LACAM</name>
<dbReference type="Proteomes" id="UP001437574">
    <property type="component" value="Unassembled WGS sequence"/>
</dbReference>
<evidence type="ECO:0000313" key="1">
    <source>
        <dbReference type="EMBL" id="GAA0041740.1"/>
    </source>
</evidence>
<dbReference type="AlphaFoldDB" id="A0ABC9VKW7"/>
<evidence type="ECO:0000313" key="2">
    <source>
        <dbReference type="Proteomes" id="UP001437574"/>
    </source>
</evidence>
<sequence length="208" mass="23404">MTVKKTGNLDFQQIADELKKLNNKEVLIGFFGKDDPKILSIVGANEFGATIKPKNGKWLWIPNVPMLKQLDLEDKSPSQIDGLFIPKNKHVACISDNGELKICFWLKKQVQIPARPFIRNALRDNKKKYKKMIEKGLKQIVYGKMTAKQLLDQLGTVAVSDIQKSAIKLKTPEDAPVTIWNKNSKNPLISAGMRGGMISKVTYQIIDI</sequence>
<dbReference type="RefSeq" id="WP_353302373.1">
    <property type="nucleotide sequence ID" value="NZ_BAAAAK010000001.1"/>
</dbReference>
<gene>
    <name evidence="1" type="ORF">LATKL145_01500</name>
</gene>
<reference evidence="1 2" key="1">
    <citation type="journal article" date="2024" name="Int. J. Syst. Evol. Microbiol.">
        <title>Proposal of Lactobacillus amylovorus subsp. animalis subsp. nov. and an emended description of Lactobacillus amylovorus.</title>
        <authorList>
            <person name="Yamane K."/>
            <person name="Tanizawa Y."/>
            <person name="Kobayashi H."/>
            <person name="Kamizono T."/>
            <person name="Kojima Y."/>
            <person name="Takagi H."/>
            <person name="Tohno M."/>
        </authorList>
    </citation>
    <scope>NUCLEOTIDE SEQUENCE [LARGE SCALE GENOMIC DNA]</scope>
    <source>
        <strain evidence="1 2">TKL145</strain>
    </source>
</reference>
<dbReference type="EMBL" id="BAAAAK010000001">
    <property type="protein sequence ID" value="GAA0041740.1"/>
    <property type="molecule type" value="Genomic_DNA"/>
</dbReference>
<accession>A0ABC9VKW7</accession>
<proteinExistence type="predicted"/>
<protein>
    <submittedName>
        <fullName evidence="1">Uncharacterized protein</fullName>
    </submittedName>
</protein>